<dbReference type="GO" id="GO:0032446">
    <property type="term" value="P:protein modification by small protein conjugation"/>
    <property type="evidence" value="ECO:0007669"/>
    <property type="project" value="TreeGrafter"/>
</dbReference>
<protein>
    <recommendedName>
        <fullName evidence="1">THIF-type NAD/FAD binding fold domain-containing protein</fullName>
    </recommendedName>
</protein>
<dbReference type="SUPFAM" id="SSF69572">
    <property type="entry name" value="Activating enzymes of the ubiquitin-like proteins"/>
    <property type="match status" value="1"/>
</dbReference>
<dbReference type="OrthoDB" id="338614at2759"/>
<dbReference type="AlphaFoldDB" id="A0A3P7QYQ8"/>
<dbReference type="InterPro" id="IPR035985">
    <property type="entry name" value="Ubiquitin-activating_enz"/>
</dbReference>
<dbReference type="InterPro" id="IPR045886">
    <property type="entry name" value="ThiF/MoeB/HesA"/>
</dbReference>
<sequence length="75" mass="8358">MDQAVGLNLSLIKWRLVPEMRLERYSSLKVLIFGAGTLGCNIARCLMGWGVKKITFVDNSSVSYSNPVRLVARVD</sequence>
<dbReference type="PANTHER" id="PTHR10953">
    <property type="entry name" value="UBIQUITIN-ACTIVATING ENZYME E1"/>
    <property type="match status" value="1"/>
</dbReference>
<dbReference type="PANTHER" id="PTHR10953:SF3">
    <property type="entry name" value="UBIQUITIN-LIKE MODIFIER-ACTIVATING ENZYME ATG7"/>
    <property type="match status" value="1"/>
</dbReference>
<dbReference type="GO" id="GO:0019778">
    <property type="term" value="F:Atg12 activating enzyme activity"/>
    <property type="evidence" value="ECO:0007669"/>
    <property type="project" value="TreeGrafter"/>
</dbReference>
<dbReference type="EMBL" id="UYRV01130661">
    <property type="protein sequence ID" value="VDN37012.1"/>
    <property type="molecule type" value="Genomic_DNA"/>
</dbReference>
<dbReference type="GO" id="GO:0034727">
    <property type="term" value="P:piecemeal microautophagy of the nucleus"/>
    <property type="evidence" value="ECO:0007669"/>
    <property type="project" value="TreeGrafter"/>
</dbReference>
<keyword evidence="3" id="KW-1185">Reference proteome</keyword>
<dbReference type="GO" id="GO:0019779">
    <property type="term" value="F:Atg8 activating enzyme activity"/>
    <property type="evidence" value="ECO:0007669"/>
    <property type="project" value="TreeGrafter"/>
</dbReference>
<dbReference type="GO" id="GO:0000422">
    <property type="term" value="P:autophagy of mitochondrion"/>
    <property type="evidence" value="ECO:0007669"/>
    <property type="project" value="TreeGrafter"/>
</dbReference>
<evidence type="ECO:0000313" key="2">
    <source>
        <dbReference type="EMBL" id="VDN37012.1"/>
    </source>
</evidence>
<dbReference type="GO" id="GO:0000407">
    <property type="term" value="C:phagophore assembly site"/>
    <property type="evidence" value="ECO:0007669"/>
    <property type="project" value="TreeGrafter"/>
</dbReference>
<name>A0A3P7QYQ8_CYLGO</name>
<dbReference type="Proteomes" id="UP000271889">
    <property type="component" value="Unassembled WGS sequence"/>
</dbReference>
<accession>A0A3P7QYQ8</accession>
<organism evidence="2 3">
    <name type="scientific">Cylicostephanus goldi</name>
    <name type="common">Nematode worm</name>
    <dbReference type="NCBI Taxonomy" id="71465"/>
    <lineage>
        <taxon>Eukaryota</taxon>
        <taxon>Metazoa</taxon>
        <taxon>Ecdysozoa</taxon>
        <taxon>Nematoda</taxon>
        <taxon>Chromadorea</taxon>
        <taxon>Rhabditida</taxon>
        <taxon>Rhabditina</taxon>
        <taxon>Rhabditomorpha</taxon>
        <taxon>Strongyloidea</taxon>
        <taxon>Strongylidae</taxon>
        <taxon>Cylicostephanus</taxon>
    </lineage>
</organism>
<dbReference type="GO" id="GO:0006995">
    <property type="term" value="P:cellular response to nitrogen starvation"/>
    <property type="evidence" value="ECO:0007669"/>
    <property type="project" value="TreeGrafter"/>
</dbReference>
<gene>
    <name evidence="2" type="ORF">CGOC_LOCUS13362</name>
</gene>
<feature type="domain" description="THIF-type NAD/FAD binding fold" evidence="1">
    <location>
        <begin position="12"/>
        <end position="70"/>
    </location>
</feature>
<proteinExistence type="predicted"/>
<evidence type="ECO:0000259" key="1">
    <source>
        <dbReference type="Pfam" id="PF00899"/>
    </source>
</evidence>
<dbReference type="Pfam" id="PF00899">
    <property type="entry name" value="ThiF"/>
    <property type="match status" value="1"/>
</dbReference>
<dbReference type="GO" id="GO:0000045">
    <property type="term" value="P:autophagosome assembly"/>
    <property type="evidence" value="ECO:0007669"/>
    <property type="project" value="TreeGrafter"/>
</dbReference>
<dbReference type="InterPro" id="IPR000594">
    <property type="entry name" value="ThiF_NAD_FAD-bd"/>
</dbReference>
<evidence type="ECO:0000313" key="3">
    <source>
        <dbReference type="Proteomes" id="UP000271889"/>
    </source>
</evidence>
<dbReference type="Gene3D" id="3.40.50.720">
    <property type="entry name" value="NAD(P)-binding Rossmann-like Domain"/>
    <property type="match status" value="1"/>
</dbReference>
<reference evidence="2 3" key="1">
    <citation type="submission" date="2018-11" db="EMBL/GenBank/DDBJ databases">
        <authorList>
            <consortium name="Pathogen Informatics"/>
        </authorList>
    </citation>
    <scope>NUCLEOTIDE SEQUENCE [LARGE SCALE GENOMIC DNA]</scope>
</reference>